<dbReference type="PANTHER" id="PTHR48051:SF1">
    <property type="entry name" value="RAS SUPPRESSOR PROTEIN 1"/>
    <property type="match status" value="1"/>
</dbReference>
<evidence type="ECO:0000256" key="3">
    <source>
        <dbReference type="PROSITE-ProRule" id="PRU10141"/>
    </source>
</evidence>
<dbReference type="AlphaFoldDB" id="A0A1T4U7V2"/>
<evidence type="ECO:0000313" key="6">
    <source>
        <dbReference type="Proteomes" id="UP000191116"/>
    </source>
</evidence>
<dbReference type="InterPro" id="IPR050216">
    <property type="entry name" value="LRR_domain-containing"/>
</dbReference>
<dbReference type="Pfam" id="PF07714">
    <property type="entry name" value="PK_Tyr_Ser-Thr"/>
    <property type="match status" value="1"/>
</dbReference>
<dbReference type="InterPro" id="IPR011009">
    <property type="entry name" value="Kinase-like_dom_sf"/>
</dbReference>
<dbReference type="InterPro" id="IPR001611">
    <property type="entry name" value="Leu-rich_rpt"/>
</dbReference>
<dbReference type="OrthoDB" id="8532199at2"/>
<keyword evidence="3" id="KW-0067">ATP-binding</keyword>
<dbReference type="PROSITE" id="PS00107">
    <property type="entry name" value="PROTEIN_KINASE_ATP"/>
    <property type="match status" value="1"/>
</dbReference>
<dbReference type="GO" id="GO:0004672">
    <property type="term" value="F:protein kinase activity"/>
    <property type="evidence" value="ECO:0007669"/>
    <property type="project" value="InterPro"/>
</dbReference>
<dbReference type="SUPFAM" id="SSF56112">
    <property type="entry name" value="Protein kinase-like (PK-like)"/>
    <property type="match status" value="1"/>
</dbReference>
<accession>A0A1T4U7V2</accession>
<evidence type="ECO:0000259" key="4">
    <source>
        <dbReference type="PROSITE" id="PS50011"/>
    </source>
</evidence>
<dbReference type="SMART" id="SM00220">
    <property type="entry name" value="S_TKc"/>
    <property type="match status" value="1"/>
</dbReference>
<keyword evidence="3" id="KW-0547">Nucleotide-binding</keyword>
<keyword evidence="1" id="KW-0433">Leucine-rich repeat</keyword>
<gene>
    <name evidence="5" type="primary">sspH2</name>
    <name evidence="5" type="ORF">CZ814_02803</name>
</gene>
<dbReference type="InterPro" id="IPR000719">
    <property type="entry name" value="Prot_kinase_dom"/>
</dbReference>
<evidence type="ECO:0000256" key="1">
    <source>
        <dbReference type="ARBA" id="ARBA00022614"/>
    </source>
</evidence>
<dbReference type="PANTHER" id="PTHR48051">
    <property type="match status" value="1"/>
</dbReference>
<name>A0A1T4U7V2_9GAMM</name>
<dbReference type="SMART" id="SM00364">
    <property type="entry name" value="LRR_BAC"/>
    <property type="match status" value="4"/>
</dbReference>
<reference evidence="5 6" key="1">
    <citation type="submission" date="2017-02" db="EMBL/GenBank/DDBJ databases">
        <authorList>
            <person name="Peterson S.W."/>
        </authorList>
    </citation>
    <scope>NUCLEOTIDE SEQUENCE [LARGE SCALE GENOMIC DNA]</scope>
    <source>
        <strain evidence="5 6">CECT 9189</strain>
    </source>
</reference>
<dbReference type="SUPFAM" id="SSF52058">
    <property type="entry name" value="L domain-like"/>
    <property type="match status" value="1"/>
</dbReference>
<dbReference type="InterPro" id="IPR003591">
    <property type="entry name" value="Leu-rich_rpt_typical-subtyp"/>
</dbReference>
<feature type="binding site" evidence="3">
    <location>
        <position position="236"/>
    </location>
    <ligand>
        <name>ATP</name>
        <dbReference type="ChEBI" id="CHEBI:30616"/>
    </ligand>
</feature>
<dbReference type="Gene3D" id="3.80.10.10">
    <property type="entry name" value="Ribonuclease Inhibitor"/>
    <property type="match status" value="2"/>
</dbReference>
<dbReference type="Pfam" id="PF00560">
    <property type="entry name" value="LRR_1"/>
    <property type="match status" value="1"/>
</dbReference>
<dbReference type="EMBL" id="FUWP01000017">
    <property type="protein sequence ID" value="SKA48591.1"/>
    <property type="molecule type" value="Genomic_DNA"/>
</dbReference>
<keyword evidence="2" id="KW-0677">Repeat</keyword>
<dbReference type="GO" id="GO:0005737">
    <property type="term" value="C:cytoplasm"/>
    <property type="evidence" value="ECO:0007669"/>
    <property type="project" value="TreeGrafter"/>
</dbReference>
<dbReference type="RefSeq" id="WP_080175568.1">
    <property type="nucleotide sequence ID" value="NZ_AP024855.1"/>
</dbReference>
<dbReference type="SMART" id="SM00369">
    <property type="entry name" value="LRR_TYP"/>
    <property type="match status" value="4"/>
</dbReference>
<dbReference type="InterPro" id="IPR017441">
    <property type="entry name" value="Protein_kinase_ATP_BS"/>
</dbReference>
<dbReference type="Gene3D" id="1.10.510.10">
    <property type="entry name" value="Transferase(Phosphotransferase) domain 1"/>
    <property type="match status" value="1"/>
</dbReference>
<dbReference type="EC" id="6.3.2.-" evidence="5"/>
<sequence length="417" mass="45957">MHTLEQLRSGQLEGITHLALSEQLTHFPEEILTLASSLEVLDLTNNQLSQLPDNFSQLTKLRIIFISNNCFTELPTVLGACPNLEMIGFKSNQITTVDARSLPKKLRWLILTDNKIATLPEALGNCIHLQKLALAGNALTTLPLSMDKLVNLQLIRLSANTLTAFPDQLLNLPKLAWLAFSGNHFNRNQYVNNSLPYVASSDYQLDKVLGQGASGVISLAQWRSNPHQLDSDIAVKVFKGQVTSDGYPQDELNACLKTGAHPNLVASLAQVDEPHYLALVMALIPSDYHNLGLPPTLTTCTRDTFPTEFTLSIAAIQTIVKQMTAVINHMQAQGVAHGDIYAHNVLVNDKANILVGDFGAASIYDDLSLEQQQKIATIEWRAVGYFIDDLLSICQIQDHKTAQYQQLYSQAQGYISA</sequence>
<dbReference type="GO" id="GO:0005524">
    <property type="term" value="F:ATP binding"/>
    <property type="evidence" value="ECO:0007669"/>
    <property type="project" value="UniProtKB-UniRule"/>
</dbReference>
<proteinExistence type="predicted"/>
<dbReference type="PROSITE" id="PS51450">
    <property type="entry name" value="LRR"/>
    <property type="match status" value="1"/>
</dbReference>
<dbReference type="InterPro" id="IPR032675">
    <property type="entry name" value="LRR_dom_sf"/>
</dbReference>
<dbReference type="PROSITE" id="PS50011">
    <property type="entry name" value="PROTEIN_KINASE_DOM"/>
    <property type="match status" value="1"/>
</dbReference>
<protein>
    <submittedName>
        <fullName evidence="5">E3 ubiquitin-protein ligase sspH2</fullName>
        <ecNumber evidence="5">6.3.2.-</ecNumber>
    </submittedName>
</protein>
<evidence type="ECO:0000256" key="2">
    <source>
        <dbReference type="ARBA" id="ARBA00022737"/>
    </source>
</evidence>
<dbReference type="InterPro" id="IPR001245">
    <property type="entry name" value="Ser-Thr/Tyr_kinase_cat_dom"/>
</dbReference>
<feature type="domain" description="Protein kinase" evidence="4">
    <location>
        <begin position="203"/>
        <end position="417"/>
    </location>
</feature>
<dbReference type="Pfam" id="PF13855">
    <property type="entry name" value="LRR_8"/>
    <property type="match status" value="1"/>
</dbReference>
<dbReference type="Proteomes" id="UP000191116">
    <property type="component" value="Unassembled WGS sequence"/>
</dbReference>
<evidence type="ECO:0000313" key="5">
    <source>
        <dbReference type="EMBL" id="SKA48591.1"/>
    </source>
</evidence>
<organism evidence="5 6">
    <name type="scientific">Photobacterium toruni</name>
    <dbReference type="NCBI Taxonomy" id="1935446"/>
    <lineage>
        <taxon>Bacteria</taxon>
        <taxon>Pseudomonadati</taxon>
        <taxon>Pseudomonadota</taxon>
        <taxon>Gammaproteobacteria</taxon>
        <taxon>Vibrionales</taxon>
        <taxon>Vibrionaceae</taxon>
        <taxon>Photobacterium</taxon>
    </lineage>
</organism>